<evidence type="ECO:0000313" key="1">
    <source>
        <dbReference type="EMBL" id="KAF5886489.1"/>
    </source>
</evidence>
<dbReference type="Proteomes" id="UP000727407">
    <property type="component" value="Unassembled WGS sequence"/>
</dbReference>
<gene>
    <name evidence="1" type="ORF">DAT39_022505</name>
</gene>
<name>A0A8J4WZ87_CLAMG</name>
<evidence type="ECO:0000313" key="2">
    <source>
        <dbReference type="Proteomes" id="UP000727407"/>
    </source>
</evidence>
<dbReference type="PANTHER" id="PTHR31025">
    <property type="entry name" value="SI:CH211-196P9.1-RELATED"/>
    <property type="match status" value="1"/>
</dbReference>
<sequence length="153" mass="17225">IEDIIKSSPGGEKVLNEYSRTKGPSDARRRDMVKILVAYLRNEHGTSSSRRLKDEYAKRIISLFPCLADHRSKLGYMIKDIIKSSPGGEKVLNEYSCTKGLSDARRRDMVKILVAYLRNEHGTSSSRSLKDEYAKGVISLFPCLADPRSKLGF</sequence>
<comment type="caution">
    <text evidence="1">The sequence shown here is derived from an EMBL/GenBank/DDBJ whole genome shotgun (WGS) entry which is preliminary data.</text>
</comment>
<feature type="non-terminal residue" evidence="1">
    <location>
        <position position="153"/>
    </location>
</feature>
<dbReference type="OrthoDB" id="8963080at2759"/>
<organism evidence="1 2">
    <name type="scientific">Clarias magur</name>
    <name type="common">Asian catfish</name>
    <name type="synonym">Macropteronotus magur</name>
    <dbReference type="NCBI Taxonomy" id="1594786"/>
    <lineage>
        <taxon>Eukaryota</taxon>
        <taxon>Metazoa</taxon>
        <taxon>Chordata</taxon>
        <taxon>Craniata</taxon>
        <taxon>Vertebrata</taxon>
        <taxon>Euteleostomi</taxon>
        <taxon>Actinopterygii</taxon>
        <taxon>Neopterygii</taxon>
        <taxon>Teleostei</taxon>
        <taxon>Ostariophysi</taxon>
        <taxon>Siluriformes</taxon>
        <taxon>Clariidae</taxon>
        <taxon>Clarias</taxon>
    </lineage>
</organism>
<dbReference type="EMBL" id="QNUK01001175">
    <property type="protein sequence ID" value="KAF5886489.1"/>
    <property type="molecule type" value="Genomic_DNA"/>
</dbReference>
<dbReference type="AlphaFoldDB" id="A0A8J4WZ87"/>
<feature type="non-terminal residue" evidence="1">
    <location>
        <position position="1"/>
    </location>
</feature>
<accession>A0A8J4WZ87</accession>
<proteinExistence type="predicted"/>
<protein>
    <submittedName>
        <fullName evidence="1">Uncharacterized protein</fullName>
    </submittedName>
</protein>
<keyword evidence="2" id="KW-1185">Reference proteome</keyword>
<reference evidence="1" key="1">
    <citation type="submission" date="2020-07" db="EMBL/GenBank/DDBJ databases">
        <title>Clarias magur genome sequencing, assembly and annotation.</title>
        <authorList>
            <person name="Kushwaha B."/>
            <person name="Kumar R."/>
            <person name="Das P."/>
            <person name="Joshi C.G."/>
            <person name="Kumar D."/>
            <person name="Nagpure N.S."/>
            <person name="Pandey M."/>
            <person name="Agarwal S."/>
            <person name="Srivastava S."/>
            <person name="Singh M."/>
            <person name="Sahoo L."/>
            <person name="Jayasankar P."/>
            <person name="Meher P.K."/>
            <person name="Koringa P.G."/>
            <person name="Iquebal M.A."/>
            <person name="Das S.P."/>
            <person name="Bit A."/>
            <person name="Patnaik S."/>
            <person name="Patel N."/>
            <person name="Shah T.M."/>
            <person name="Hinsu A."/>
            <person name="Jena J.K."/>
        </authorList>
    </citation>
    <scope>NUCLEOTIDE SEQUENCE</scope>
    <source>
        <strain evidence="1">CIFAMagur01</strain>
        <tissue evidence="1">Testis</tissue>
    </source>
</reference>
<dbReference type="PANTHER" id="PTHR31025:SF29">
    <property type="entry name" value="SI:CH211-196P9.1"/>
    <property type="match status" value="1"/>
</dbReference>